<evidence type="ECO:0000313" key="9">
    <source>
        <dbReference type="EnsemblPlants" id="QL09p027661:mrna"/>
    </source>
</evidence>
<dbReference type="InterPro" id="IPR039391">
    <property type="entry name" value="Phytocyanin-like"/>
</dbReference>
<evidence type="ECO:0000256" key="2">
    <source>
        <dbReference type="ARBA" id="ARBA00022723"/>
    </source>
</evidence>
<dbReference type="EnsemblPlants" id="QL09p027661:mrna">
    <property type="protein sequence ID" value="QL09p027661:mrna"/>
    <property type="gene ID" value="QL09p027661"/>
</dbReference>
<feature type="signal peptide" evidence="7">
    <location>
        <begin position="1"/>
        <end position="21"/>
    </location>
</feature>
<dbReference type="InterPro" id="IPR003245">
    <property type="entry name" value="Phytocyanin_dom"/>
</dbReference>
<dbReference type="CDD" id="cd04216">
    <property type="entry name" value="Phytocyanin"/>
    <property type="match status" value="1"/>
</dbReference>
<dbReference type="Proteomes" id="UP000594261">
    <property type="component" value="Chromosome 9"/>
</dbReference>
<keyword evidence="6" id="KW-0812">Transmembrane</keyword>
<dbReference type="InParanoid" id="A0A7N2MJB5"/>
<evidence type="ECO:0000259" key="8">
    <source>
        <dbReference type="PROSITE" id="PS51485"/>
    </source>
</evidence>
<dbReference type="PANTHER" id="PTHR33021:SF70">
    <property type="entry name" value="PHYTOCYANIN DOMAIN-CONTAINING PROTEIN"/>
    <property type="match status" value="1"/>
</dbReference>
<accession>A0A7N2MJB5</accession>
<dbReference type="OMA" id="LTHAGDW"/>
<dbReference type="OrthoDB" id="581242at2759"/>
<gene>
    <name evidence="9" type="primary">LOC115960990</name>
</gene>
<reference evidence="9 10" key="1">
    <citation type="journal article" date="2016" name="G3 (Bethesda)">
        <title>First Draft Assembly and Annotation of the Genome of a California Endemic Oak Quercus lobata Nee (Fagaceae).</title>
        <authorList>
            <person name="Sork V.L."/>
            <person name="Fitz-Gibbon S.T."/>
            <person name="Puiu D."/>
            <person name="Crepeau M."/>
            <person name="Gugger P.F."/>
            <person name="Sherman R."/>
            <person name="Stevens K."/>
            <person name="Langley C.H."/>
            <person name="Pellegrini M."/>
            <person name="Salzberg S.L."/>
        </authorList>
    </citation>
    <scope>NUCLEOTIDE SEQUENCE [LARGE SCALE GENOMIC DNA]</scope>
    <source>
        <strain evidence="9 10">cv. SW786</strain>
    </source>
</reference>
<name>A0A7N2MJB5_QUELO</name>
<dbReference type="GO" id="GO:0005886">
    <property type="term" value="C:plasma membrane"/>
    <property type="evidence" value="ECO:0007669"/>
    <property type="project" value="TreeGrafter"/>
</dbReference>
<dbReference type="Gramene" id="QL09p027661:mrna">
    <property type="protein sequence ID" value="QL09p027661:mrna"/>
    <property type="gene ID" value="QL09p027661"/>
</dbReference>
<evidence type="ECO:0000256" key="3">
    <source>
        <dbReference type="ARBA" id="ARBA00022982"/>
    </source>
</evidence>
<dbReference type="GO" id="GO:0009055">
    <property type="term" value="F:electron transfer activity"/>
    <property type="evidence" value="ECO:0007669"/>
    <property type="project" value="InterPro"/>
</dbReference>
<feature type="domain" description="Phytocyanin" evidence="8">
    <location>
        <begin position="22"/>
        <end position="120"/>
    </location>
</feature>
<proteinExistence type="predicted"/>
<feature type="chain" id="PRO_5029579267" description="Phytocyanin domain-containing protein" evidence="7">
    <location>
        <begin position="22"/>
        <end position="177"/>
    </location>
</feature>
<dbReference type="Gene3D" id="2.60.40.420">
    <property type="entry name" value="Cupredoxins - blue copper proteins"/>
    <property type="match status" value="1"/>
</dbReference>
<dbReference type="InterPro" id="IPR008972">
    <property type="entry name" value="Cupredoxin"/>
</dbReference>
<dbReference type="GO" id="GO:0046872">
    <property type="term" value="F:metal ion binding"/>
    <property type="evidence" value="ECO:0007669"/>
    <property type="project" value="UniProtKB-KW"/>
</dbReference>
<dbReference type="EMBL" id="LRBV02000009">
    <property type="status" value="NOT_ANNOTATED_CDS"/>
    <property type="molecule type" value="Genomic_DNA"/>
</dbReference>
<dbReference type="KEGG" id="qlo:115960990"/>
<dbReference type="RefSeq" id="XP_030935887.1">
    <property type="nucleotide sequence ID" value="XM_031080027.1"/>
</dbReference>
<dbReference type="GeneID" id="115960990"/>
<keyword evidence="1" id="KW-0813">Transport</keyword>
<keyword evidence="2" id="KW-0479">Metal-binding</keyword>
<dbReference type="PANTHER" id="PTHR33021">
    <property type="entry name" value="BLUE COPPER PROTEIN"/>
    <property type="match status" value="1"/>
</dbReference>
<evidence type="ECO:0000313" key="10">
    <source>
        <dbReference type="Proteomes" id="UP000594261"/>
    </source>
</evidence>
<feature type="transmembrane region" description="Helical" evidence="6">
    <location>
        <begin position="154"/>
        <end position="175"/>
    </location>
</feature>
<keyword evidence="3" id="KW-0249">Electron transport</keyword>
<organism evidence="9 10">
    <name type="scientific">Quercus lobata</name>
    <name type="common">Valley oak</name>
    <dbReference type="NCBI Taxonomy" id="97700"/>
    <lineage>
        <taxon>Eukaryota</taxon>
        <taxon>Viridiplantae</taxon>
        <taxon>Streptophyta</taxon>
        <taxon>Embryophyta</taxon>
        <taxon>Tracheophyta</taxon>
        <taxon>Spermatophyta</taxon>
        <taxon>Magnoliopsida</taxon>
        <taxon>eudicotyledons</taxon>
        <taxon>Gunneridae</taxon>
        <taxon>Pentapetalae</taxon>
        <taxon>rosids</taxon>
        <taxon>fabids</taxon>
        <taxon>Fagales</taxon>
        <taxon>Fagaceae</taxon>
        <taxon>Quercus</taxon>
    </lineage>
</organism>
<keyword evidence="4" id="KW-0186">Copper</keyword>
<evidence type="ECO:0000256" key="1">
    <source>
        <dbReference type="ARBA" id="ARBA00022448"/>
    </source>
</evidence>
<protein>
    <recommendedName>
        <fullName evidence="8">Phytocyanin domain-containing protein</fullName>
    </recommendedName>
</protein>
<dbReference type="FunFam" id="2.60.40.420:FF:000003">
    <property type="entry name" value="Blue copper"/>
    <property type="match status" value="1"/>
</dbReference>
<keyword evidence="6" id="KW-0472">Membrane</keyword>
<keyword evidence="10" id="KW-1185">Reference proteome</keyword>
<dbReference type="AlphaFoldDB" id="A0A7N2MJB5"/>
<evidence type="ECO:0000256" key="6">
    <source>
        <dbReference type="SAM" id="Phobius"/>
    </source>
</evidence>
<evidence type="ECO:0000256" key="7">
    <source>
        <dbReference type="SAM" id="SignalP"/>
    </source>
</evidence>
<evidence type="ECO:0000256" key="5">
    <source>
        <dbReference type="ARBA" id="ARBA00023180"/>
    </source>
</evidence>
<evidence type="ECO:0000256" key="4">
    <source>
        <dbReference type="ARBA" id="ARBA00023008"/>
    </source>
</evidence>
<dbReference type="PROSITE" id="PS51485">
    <property type="entry name" value="PHYTOCYANIN"/>
    <property type="match status" value="1"/>
</dbReference>
<sequence length="177" mass="18918">MAKRLPVYVLVILSLALTCTATTYTVGDNSGWDISSNLQTWEKNKTFDVGDVLIFQFSSSNSLEEVTQENFNTCNTTNALEAYTNGNTTVTLTKPGPMYFISGNKLYCLGGQKLQVNVENNQAYSPAIAPEAASGSNLPQPSSKSNLPTSSGVMLLHGGWGTLMSVSLGFIMAIVSS</sequence>
<dbReference type="SUPFAM" id="SSF49503">
    <property type="entry name" value="Cupredoxins"/>
    <property type="match status" value="1"/>
</dbReference>
<keyword evidence="7" id="KW-0732">Signal</keyword>
<keyword evidence="5" id="KW-0325">Glycoprotein</keyword>
<keyword evidence="6" id="KW-1133">Transmembrane helix</keyword>
<dbReference type="Pfam" id="PF02298">
    <property type="entry name" value="Cu_bind_like"/>
    <property type="match status" value="1"/>
</dbReference>
<reference evidence="9" key="2">
    <citation type="submission" date="2021-01" db="UniProtKB">
        <authorList>
            <consortium name="EnsemblPlants"/>
        </authorList>
    </citation>
    <scope>IDENTIFICATION</scope>
</reference>